<accession>A0A939LYV0</accession>
<protein>
    <submittedName>
        <fullName evidence="4">AAA family ATPase</fullName>
    </submittedName>
</protein>
<feature type="compositionally biased region" description="Basic and acidic residues" evidence="2">
    <location>
        <begin position="1041"/>
        <end position="1050"/>
    </location>
</feature>
<dbReference type="EMBL" id="JAGDYL010000054">
    <property type="protein sequence ID" value="MBO1806656.1"/>
    <property type="molecule type" value="Genomic_DNA"/>
</dbReference>
<comment type="caution">
    <text evidence="4">The sequence shown here is derived from an EMBL/GenBank/DDBJ whole genome shotgun (WGS) entry which is preliminary data.</text>
</comment>
<keyword evidence="1" id="KW-0175">Coiled coil</keyword>
<sequence>MREARMKGGVILFRGSGAAARRYVEADRSRADEYYLGADNAVAEYAVLDASGEVTATRSLSAEEYEGWVDWTEPVTGESMGTPRKPGEGSKGSPLFAEMTINATKSLSVAAALHPEVSAALDAAQQDALAEIQRWLGQHSVTRVGPRDQREVLPIAQMQVVGIRHKTSRAGDPHRHIHMQIGTRVWAAGKWRALDTAALFKQQGAIRALGTAVIAAHPHLAKTLAEHGLTLDPVSGEVVELQPFNGAMSKRSAQIRRNLDRLEAEWDSDHPGEVLGPVMTARLQGIAWTHQRPGKKPADLKDEQWWVQELTEAGYDPAARPRSTVQRLVLLEDLAVQEVASRALDRCAAASSAWTRHTVQEHVTRITTEHGVHATPTELREFVTLATELAVSDCFSVLPPDAATPEHVAHLTSLTVIAAETALRDRLTAATPAQEPEHPDVTEAARAAGLDEGQTVAAAAVASFDPLVIVEGAAGSGKTTMLRTAIDVAAEHGNASRMVAPTLRAAQVAHDELGVPATSVAALVHAHGWRWNRDGVWTCLAPGDTDPDTGRTFTGPPRDAVLRRGERVIVDEAGMLDQDTAHALLTITTEAGATIALVGDRAQLPAVGRGGVLDMAAQIRGRTFDMTELHRFADPEYASVTLAMRDRENPGDVFDRLAAMGLITLQPDEEEAREHITAQVKTGEAITVATNDEATVLNERIRAGRVESGEVDDTITTTGSDNLPIGAGDLIQTRKNDTGLGVANRQQWIVQHVENDGTVYVREVASGRRSPRAVALPADYGSEHAHLSYAATAYGVQGATVTTSHTMLTEATSAAGVYVGMTRGREQNRLHIIAEDMADARAQFVDAMERDPADRGLDHATRAAQEAVRGIVKNGPIQHVTVELARLDREAERAEQAAERWEQTANRLDAQRARHRAENEESAAVLRRAEEEAARVRAEVAAPLTKQAERDGAAYLAIVEAERTANTHVATVGRFGRRKARDEHRTASEQAATIRAHVSDAWEAEPPRTPSALPEWATQVAERRAEADPRVSGADQAVETARTERITTAERHRTERLVLLASEFGAENARAHQYGMRTLNPNREVRDARTQAAALRAQAELLRALPVQEAARLIETACTDREHMQQQAAERERQLGDPFHDEPRRADARHEPPARGL</sequence>
<proteinExistence type="predicted"/>
<name>A0A939LYV0_9MICO</name>
<dbReference type="Pfam" id="PF08751">
    <property type="entry name" value="TrwC"/>
    <property type="match status" value="1"/>
</dbReference>
<dbReference type="Proteomes" id="UP000664398">
    <property type="component" value="Unassembled WGS sequence"/>
</dbReference>
<feature type="domain" description="TrwC relaxase" evidence="3">
    <location>
        <begin position="19"/>
        <end position="310"/>
    </location>
</feature>
<dbReference type="AlphaFoldDB" id="A0A939LYV0"/>
<dbReference type="Pfam" id="PF13604">
    <property type="entry name" value="AAA_30"/>
    <property type="match status" value="1"/>
</dbReference>
<reference evidence="4" key="1">
    <citation type="submission" date="2021-03" db="EMBL/GenBank/DDBJ databases">
        <title>Leucobacter chromiisoli sp. nov., isolated from chromium-containing soil of chemical plant.</title>
        <authorList>
            <person name="Xu Z."/>
        </authorList>
    </citation>
    <scope>NUCLEOTIDE SEQUENCE</scope>
    <source>
        <strain evidence="4">A2</strain>
    </source>
</reference>
<evidence type="ECO:0000256" key="1">
    <source>
        <dbReference type="SAM" id="Coils"/>
    </source>
</evidence>
<dbReference type="SUPFAM" id="SSF55464">
    <property type="entry name" value="Origin of replication-binding domain, RBD-like"/>
    <property type="match status" value="1"/>
</dbReference>
<dbReference type="InterPro" id="IPR014862">
    <property type="entry name" value="TrwC"/>
</dbReference>
<dbReference type="NCBIfam" id="NF041492">
    <property type="entry name" value="MobF"/>
    <property type="match status" value="1"/>
</dbReference>
<dbReference type="InterPro" id="IPR027417">
    <property type="entry name" value="P-loop_NTPase"/>
</dbReference>
<feature type="region of interest" description="Disordered" evidence="2">
    <location>
        <begin position="1119"/>
        <end position="1157"/>
    </location>
</feature>
<keyword evidence="5" id="KW-1185">Reference proteome</keyword>
<evidence type="ECO:0000313" key="4">
    <source>
        <dbReference type="EMBL" id="MBO1806656.1"/>
    </source>
</evidence>
<dbReference type="SUPFAM" id="SSF52540">
    <property type="entry name" value="P-loop containing nucleoside triphosphate hydrolases"/>
    <property type="match status" value="2"/>
</dbReference>
<evidence type="ECO:0000313" key="5">
    <source>
        <dbReference type="Proteomes" id="UP000664398"/>
    </source>
</evidence>
<gene>
    <name evidence="4" type="ORF">J4H91_15260</name>
</gene>
<organism evidence="4 5">
    <name type="scientific">Leucobacter ruminantium</name>
    <dbReference type="NCBI Taxonomy" id="1289170"/>
    <lineage>
        <taxon>Bacteria</taxon>
        <taxon>Bacillati</taxon>
        <taxon>Actinomycetota</taxon>
        <taxon>Actinomycetes</taxon>
        <taxon>Micrococcales</taxon>
        <taxon>Microbacteriaceae</taxon>
        <taxon>Leucobacter</taxon>
    </lineage>
</organism>
<dbReference type="Gene3D" id="2.30.30.940">
    <property type="match status" value="1"/>
</dbReference>
<feature type="region of interest" description="Disordered" evidence="2">
    <location>
        <begin position="1018"/>
        <end position="1050"/>
    </location>
</feature>
<evidence type="ECO:0000259" key="3">
    <source>
        <dbReference type="Pfam" id="PF08751"/>
    </source>
</evidence>
<dbReference type="Gene3D" id="3.40.50.300">
    <property type="entry name" value="P-loop containing nucleotide triphosphate hydrolases"/>
    <property type="match status" value="2"/>
</dbReference>
<dbReference type="CDD" id="cd17933">
    <property type="entry name" value="DEXSc_RecD-like"/>
    <property type="match status" value="1"/>
</dbReference>
<evidence type="ECO:0000256" key="2">
    <source>
        <dbReference type="SAM" id="MobiDB-lite"/>
    </source>
</evidence>
<feature type="coiled-coil region" evidence="1">
    <location>
        <begin position="877"/>
        <end position="939"/>
    </location>
</feature>